<comment type="caution">
    <text evidence="2">The sequence shown here is derived from an EMBL/GenBank/DDBJ whole genome shotgun (WGS) entry which is preliminary data.</text>
</comment>
<dbReference type="Proteomes" id="UP000541610">
    <property type="component" value="Unassembled WGS sequence"/>
</dbReference>
<reference evidence="2 3" key="1">
    <citation type="submission" date="2020-04" db="EMBL/GenBank/DDBJ databases">
        <title>Perkinsus olseni comparative genomics.</title>
        <authorList>
            <person name="Bogema D.R."/>
        </authorList>
    </citation>
    <scope>NUCLEOTIDE SEQUENCE [LARGE SCALE GENOMIC DNA]</scope>
    <source>
        <strain evidence="2">00978-12</strain>
    </source>
</reference>
<organism evidence="2 3">
    <name type="scientific">Perkinsus olseni</name>
    <name type="common">Perkinsus atlanticus</name>
    <dbReference type="NCBI Taxonomy" id="32597"/>
    <lineage>
        <taxon>Eukaryota</taxon>
        <taxon>Sar</taxon>
        <taxon>Alveolata</taxon>
        <taxon>Perkinsozoa</taxon>
        <taxon>Perkinsea</taxon>
        <taxon>Perkinsida</taxon>
        <taxon>Perkinsidae</taxon>
        <taxon>Perkinsus</taxon>
    </lineage>
</organism>
<feature type="region of interest" description="Disordered" evidence="1">
    <location>
        <begin position="65"/>
        <end position="142"/>
    </location>
</feature>
<evidence type="ECO:0000256" key="1">
    <source>
        <dbReference type="SAM" id="MobiDB-lite"/>
    </source>
</evidence>
<feature type="non-terminal residue" evidence="2">
    <location>
        <position position="1"/>
    </location>
</feature>
<protein>
    <submittedName>
        <fullName evidence="2">Uncharacterized protein</fullName>
    </submittedName>
</protein>
<dbReference type="OrthoDB" id="10503165at2759"/>
<name>A0A7J6N584_PEROL</name>
<dbReference type="EMBL" id="JABANP010000863">
    <property type="protein sequence ID" value="KAF4678640.1"/>
    <property type="molecule type" value="Genomic_DNA"/>
</dbReference>
<dbReference type="AlphaFoldDB" id="A0A7J6N584"/>
<feature type="compositionally biased region" description="Low complexity" evidence="1">
    <location>
        <begin position="113"/>
        <end position="126"/>
    </location>
</feature>
<evidence type="ECO:0000313" key="2">
    <source>
        <dbReference type="EMBL" id="KAF4678640.1"/>
    </source>
</evidence>
<evidence type="ECO:0000313" key="3">
    <source>
        <dbReference type="Proteomes" id="UP000541610"/>
    </source>
</evidence>
<proteinExistence type="predicted"/>
<accession>A0A7J6N584</accession>
<gene>
    <name evidence="2" type="ORF">FOZ60_016322</name>
</gene>
<sequence>ELQLVSLKNVVHAKAFQDLVRDQHLRGQRIYIDHKGTIKSIDSSGDERQDLQLVRELRSEDAIKEAIDNWRRPTAATSPTSPDHVNDEEPEDLQGDRLPQTQDGESASRDGQQHQQQQDDNVIPQDDQPHQVQDGNTIPYDDELDQTQVIDNDTTTDPIWISLTTQYRLNEDIAEIFYKTGPINLILTISKLLSGMRVYEAIENGISTITSSFEISNDDPQQS</sequence>